<sequence>MMALEHHPIAFPKLDDEQIVALGKFAKLKAFQAGETLFAEGTPNYQFFAIKRGEVAIVDRSSGHDRIVTIHEPGEFTGDVDILTGRPAVVRAIAHSNCKVYEIAADDLRRILNEMPRLSDVLLRAFLMRCQLLEESGFVAVRVVGSRYSPETHRIREFLAKNKVPFTWIDLENDPQVDTLLTQFRISEDETPVVICGNDKLLKNPSMAELADCLGIKKPIEHTIYDLVVVGAGPAGLAAAIYGASEGLKTLVLDKMGPGGQAGSSSKIENYMGFPTGLSGSDLANRAAIQAEKFGAILTAPAEVVQLSRETGYYALRLESGEEISAKCILICAGASYRKLAVEGYDRFEGSGIYYAATTVEALLCQDAQVVVVGGGNSAGQAAVFLSEQTQKVFLLIRGGDLGKTMSHYLVQRIEQTPNIEVQCYTEICKMYGNKWLEAVEVFCSQTGQADTIKCLAIFVFIGAVPHTKWLPEAIQCDRNGFVKTGLRVMESGEWTLRRQPFLLETSLPGIFAAGDVRLGSIKRVASAVGEGAMAVQFVHEYLASS</sequence>
<dbReference type="InterPro" id="IPR023753">
    <property type="entry name" value="FAD/NAD-binding_dom"/>
</dbReference>
<dbReference type="PROSITE" id="PS50042">
    <property type="entry name" value="CNMP_BINDING_3"/>
    <property type="match status" value="1"/>
</dbReference>
<dbReference type="SUPFAM" id="SSF51206">
    <property type="entry name" value="cAMP-binding domain-like"/>
    <property type="match status" value="1"/>
</dbReference>
<comment type="caution">
    <text evidence="4">The sequence shown here is derived from an EMBL/GenBank/DDBJ whole genome shotgun (WGS) entry which is preliminary data.</text>
</comment>
<dbReference type="InterPro" id="IPR000595">
    <property type="entry name" value="cNMP-bd_dom"/>
</dbReference>
<dbReference type="OrthoDB" id="109585at2"/>
<dbReference type="Pfam" id="PF00027">
    <property type="entry name" value="cNMP_binding"/>
    <property type="match status" value="1"/>
</dbReference>
<dbReference type="SMART" id="SM00100">
    <property type="entry name" value="cNMP"/>
    <property type="match status" value="1"/>
</dbReference>
<evidence type="ECO:0000313" key="4">
    <source>
        <dbReference type="EMBL" id="KAF3891311.1"/>
    </source>
</evidence>
<gene>
    <name evidence="4" type="ORF">DA73_0400035470</name>
</gene>
<dbReference type="InterPro" id="IPR036188">
    <property type="entry name" value="FAD/NAD-bd_sf"/>
</dbReference>
<organism evidence="4 5">
    <name type="scientific">Tolypothrix bouteillei VB521301</name>
    <dbReference type="NCBI Taxonomy" id="1479485"/>
    <lineage>
        <taxon>Bacteria</taxon>
        <taxon>Bacillati</taxon>
        <taxon>Cyanobacteriota</taxon>
        <taxon>Cyanophyceae</taxon>
        <taxon>Nostocales</taxon>
        <taxon>Tolypothrichaceae</taxon>
        <taxon>Tolypothrix</taxon>
    </lineage>
</organism>
<accession>A0A8S9TFC1</accession>
<name>A0A8S9TFC1_9CYAN</name>
<dbReference type="Proteomes" id="UP000029738">
    <property type="component" value="Unassembled WGS sequence"/>
</dbReference>
<dbReference type="Pfam" id="PF07992">
    <property type="entry name" value="Pyr_redox_2"/>
    <property type="match status" value="1"/>
</dbReference>
<dbReference type="AlphaFoldDB" id="A0A8S9TFC1"/>
<protein>
    <submittedName>
        <fullName evidence="4">FAD-dependent oxidoreductase</fullName>
    </submittedName>
</protein>
<reference evidence="4" key="1">
    <citation type="journal article" date="2015" name="Genome Announc.">
        <title>Draft Genome Sequence of Tolypothrix boutellei Strain VB521301.</title>
        <authorList>
            <person name="Chandrababunaidu M.M."/>
            <person name="Singh D."/>
            <person name="Sen D."/>
            <person name="Bhan S."/>
            <person name="Das S."/>
            <person name="Gupta A."/>
            <person name="Adhikary S.P."/>
            <person name="Tripathy S."/>
        </authorList>
    </citation>
    <scope>NUCLEOTIDE SEQUENCE</scope>
    <source>
        <strain evidence="4">VB521301</strain>
    </source>
</reference>
<dbReference type="InterPro" id="IPR014710">
    <property type="entry name" value="RmlC-like_jellyroll"/>
</dbReference>
<dbReference type="Gene3D" id="3.50.50.60">
    <property type="entry name" value="FAD/NAD(P)-binding domain"/>
    <property type="match status" value="2"/>
</dbReference>
<evidence type="ECO:0000259" key="3">
    <source>
        <dbReference type="PROSITE" id="PS50042"/>
    </source>
</evidence>
<evidence type="ECO:0000256" key="2">
    <source>
        <dbReference type="ARBA" id="ARBA00023002"/>
    </source>
</evidence>
<dbReference type="SUPFAM" id="SSF51905">
    <property type="entry name" value="FAD/NAD(P)-binding domain"/>
    <property type="match status" value="1"/>
</dbReference>
<dbReference type="PANTHER" id="PTHR48105">
    <property type="entry name" value="THIOREDOXIN REDUCTASE 1-RELATED-RELATED"/>
    <property type="match status" value="1"/>
</dbReference>
<dbReference type="GO" id="GO:0016491">
    <property type="term" value="F:oxidoreductase activity"/>
    <property type="evidence" value="ECO:0007669"/>
    <property type="project" value="UniProtKB-KW"/>
</dbReference>
<dbReference type="CDD" id="cd00038">
    <property type="entry name" value="CAP_ED"/>
    <property type="match status" value="1"/>
</dbReference>
<evidence type="ECO:0000313" key="5">
    <source>
        <dbReference type="Proteomes" id="UP000029738"/>
    </source>
</evidence>
<dbReference type="PRINTS" id="PR00368">
    <property type="entry name" value="FADPNR"/>
</dbReference>
<dbReference type="InterPro" id="IPR050097">
    <property type="entry name" value="Ferredoxin-NADP_redctase_2"/>
</dbReference>
<proteinExistence type="predicted"/>
<keyword evidence="5" id="KW-1185">Reference proteome</keyword>
<dbReference type="Gene3D" id="2.60.120.10">
    <property type="entry name" value="Jelly Rolls"/>
    <property type="match status" value="1"/>
</dbReference>
<dbReference type="Gene3D" id="3.40.30.10">
    <property type="entry name" value="Glutaredoxin"/>
    <property type="match status" value="1"/>
</dbReference>
<dbReference type="PRINTS" id="PR00469">
    <property type="entry name" value="PNDRDTASEII"/>
</dbReference>
<reference evidence="4" key="2">
    <citation type="submission" date="2019-11" db="EMBL/GenBank/DDBJ databases">
        <title>Improved Assembly of Tolypothrix boutellei genome.</title>
        <authorList>
            <person name="Sarangi A.N."/>
            <person name="Mukherjee M."/>
            <person name="Ghosh S."/>
            <person name="Singh D."/>
            <person name="Das A."/>
            <person name="Kant S."/>
            <person name="Prusty A."/>
            <person name="Tripathy S."/>
        </authorList>
    </citation>
    <scope>NUCLEOTIDE SEQUENCE</scope>
    <source>
        <strain evidence="4">VB521301</strain>
    </source>
</reference>
<keyword evidence="2" id="KW-0560">Oxidoreductase</keyword>
<evidence type="ECO:0000256" key="1">
    <source>
        <dbReference type="ARBA" id="ARBA00022630"/>
    </source>
</evidence>
<feature type="domain" description="Cyclic nucleotide-binding" evidence="3">
    <location>
        <begin position="10"/>
        <end position="129"/>
    </location>
</feature>
<keyword evidence="1" id="KW-0285">Flavoprotein</keyword>
<dbReference type="EMBL" id="JHEG04000001">
    <property type="protein sequence ID" value="KAF3891311.1"/>
    <property type="molecule type" value="Genomic_DNA"/>
</dbReference>
<dbReference type="InterPro" id="IPR018490">
    <property type="entry name" value="cNMP-bd_dom_sf"/>
</dbReference>